<dbReference type="Gene3D" id="2.40.50.90">
    <property type="match status" value="1"/>
</dbReference>
<dbReference type="SMART" id="SM00322">
    <property type="entry name" value="KH"/>
    <property type="match status" value="1"/>
</dbReference>
<name>A0A2M3Z3H9_9DIPT</name>
<keyword evidence="1" id="KW-0694">RNA-binding</keyword>
<evidence type="ECO:0000256" key="1">
    <source>
        <dbReference type="PROSITE-ProRule" id="PRU00117"/>
    </source>
</evidence>
<dbReference type="CDD" id="cd22395">
    <property type="entry name" value="KH-I_AKAP1"/>
    <property type="match status" value="1"/>
</dbReference>
<evidence type="ECO:0000256" key="2">
    <source>
        <dbReference type="SAM" id="MobiDB-lite"/>
    </source>
</evidence>
<dbReference type="PANTHER" id="PTHR22948:SF65">
    <property type="entry name" value="A-KINASE ANCHORING PROTEIN 1"/>
    <property type="match status" value="1"/>
</dbReference>
<accession>A0A2M3Z3H9</accession>
<dbReference type="InterPro" id="IPR047368">
    <property type="entry name" value="KH-I_AKAP1"/>
</dbReference>
<keyword evidence="5" id="KW-0418">Kinase</keyword>
<organism evidence="5">
    <name type="scientific">Anopheles braziliensis</name>
    <dbReference type="NCBI Taxonomy" id="58242"/>
    <lineage>
        <taxon>Eukaryota</taxon>
        <taxon>Metazoa</taxon>
        <taxon>Ecdysozoa</taxon>
        <taxon>Arthropoda</taxon>
        <taxon>Hexapoda</taxon>
        <taxon>Insecta</taxon>
        <taxon>Pterygota</taxon>
        <taxon>Neoptera</taxon>
        <taxon>Endopterygota</taxon>
        <taxon>Diptera</taxon>
        <taxon>Nematocera</taxon>
        <taxon>Culicoidea</taxon>
        <taxon>Culicidae</taxon>
        <taxon>Anophelinae</taxon>
        <taxon>Anopheles</taxon>
    </lineage>
</organism>
<sequence>MIAGRPLLFLSLPGLALIVGLVWYRRKYKPDVGDSRGGGEKRRGDECESTVGGASCHAELEPDVRQSSSLPIQSAAAAAGNGAMESWDNCSGSGHSSAGSSRSAPIDIVPNKSPSKGGDAGLCDPFGHSTRLVDDQEEFSFSPSVDLPDSVSRYKPSNNLRKFNQLLEKAQEPVIIRPTKPASLQSCQFKVADANGNSTPVKPKQKSQPKSQTKAKAQQQQQQQQAQTQPQSQNQNQTQQQQPQKQQQTASDKVNGNTVTGSGNAALSKRSNHVEEAFDERTEQTASPPLSICSVRSEDSGKGSSPPHSVGHASSIYEFLLPAYLVAGMLGKEGYFVKQIKQKTGVNVIIKRNPNTHTSKICTLQGSPDDIQAALKMIRQKFPQKRFPTLSLKRIEISRVEAVIPISLMNETCSSLPLVEGINNDVAVSCIVSVGHLFVHQPLHPTYLKLTAMQHALNESYSVSEAPQLPEIVPNAVCVACVAGNWYRAQVMQHDAETDQVLVKYLDYGGYSSLPVQSLRQIRKDFIAVPFQSIECVLSNIQPIDESQNSWSEDATDLFRRLTNGVIMQAQVAGYTAEGLPEIYLYSSIAKDNVVFINQEMVARGFARWID</sequence>
<keyword evidence="3" id="KW-0812">Transmembrane</keyword>
<feature type="compositionally biased region" description="Low complexity" evidence="2">
    <location>
        <begin position="206"/>
        <end position="251"/>
    </location>
</feature>
<dbReference type="Gene3D" id="3.30.1370.10">
    <property type="entry name" value="K Homology domain, type 1"/>
    <property type="match status" value="1"/>
</dbReference>
<feature type="compositionally biased region" description="Basic and acidic residues" evidence="2">
    <location>
        <begin position="32"/>
        <end position="46"/>
    </location>
</feature>
<keyword evidence="3" id="KW-1133">Transmembrane helix</keyword>
<evidence type="ECO:0000313" key="5">
    <source>
        <dbReference type="EMBL" id="MBW23079.1"/>
    </source>
</evidence>
<dbReference type="InterPro" id="IPR036612">
    <property type="entry name" value="KH_dom_type_1_sf"/>
</dbReference>
<dbReference type="InterPro" id="IPR002999">
    <property type="entry name" value="Tudor"/>
</dbReference>
<dbReference type="EMBL" id="GGFM01002328">
    <property type="protein sequence ID" value="MBW23079.1"/>
    <property type="molecule type" value="Transcribed_RNA"/>
</dbReference>
<proteinExistence type="predicted"/>
<dbReference type="InterPro" id="IPR047367">
    <property type="entry name" value="Tudor_AKAP1"/>
</dbReference>
<protein>
    <submittedName>
        <fullName evidence="5">Putativekinase anchor protein</fullName>
    </submittedName>
</protein>
<reference evidence="5" key="1">
    <citation type="submission" date="2018-01" db="EMBL/GenBank/DDBJ databases">
        <title>An insight into the sialome of Amazonian anophelines.</title>
        <authorList>
            <person name="Ribeiro J.M."/>
            <person name="Scarpassa V."/>
            <person name="Calvo E."/>
        </authorList>
    </citation>
    <scope>NUCLEOTIDE SEQUENCE</scope>
    <source>
        <tissue evidence="5">Salivary glands</tissue>
    </source>
</reference>
<dbReference type="PROSITE" id="PS50304">
    <property type="entry name" value="TUDOR"/>
    <property type="match status" value="1"/>
</dbReference>
<feature type="compositionally biased region" description="Low complexity" evidence="2">
    <location>
        <begin position="91"/>
        <end position="103"/>
    </location>
</feature>
<dbReference type="InterPro" id="IPR050621">
    <property type="entry name" value="Tudor_domain_containing"/>
</dbReference>
<feature type="transmembrane region" description="Helical" evidence="3">
    <location>
        <begin position="7"/>
        <end position="24"/>
    </location>
</feature>
<dbReference type="PROSITE" id="PS50084">
    <property type="entry name" value="KH_TYPE_1"/>
    <property type="match status" value="1"/>
</dbReference>
<dbReference type="GO" id="GO:0003723">
    <property type="term" value="F:RNA binding"/>
    <property type="evidence" value="ECO:0007669"/>
    <property type="project" value="UniProtKB-UniRule"/>
</dbReference>
<dbReference type="SUPFAM" id="SSF54791">
    <property type="entry name" value="Eukaryotic type KH-domain (KH-domain type I)"/>
    <property type="match status" value="1"/>
</dbReference>
<keyword evidence="3" id="KW-0472">Membrane</keyword>
<dbReference type="Pfam" id="PF00013">
    <property type="entry name" value="KH_1"/>
    <property type="match status" value="1"/>
</dbReference>
<dbReference type="CDD" id="cd20407">
    <property type="entry name" value="Tudor_AKAP1"/>
    <property type="match status" value="1"/>
</dbReference>
<dbReference type="Gene3D" id="2.30.30.140">
    <property type="match status" value="1"/>
</dbReference>
<dbReference type="GO" id="GO:0016301">
    <property type="term" value="F:kinase activity"/>
    <property type="evidence" value="ECO:0007669"/>
    <property type="project" value="UniProtKB-KW"/>
</dbReference>
<feature type="compositionally biased region" description="Polar residues" evidence="2">
    <location>
        <begin position="252"/>
        <end position="265"/>
    </location>
</feature>
<evidence type="ECO:0000256" key="3">
    <source>
        <dbReference type="SAM" id="Phobius"/>
    </source>
</evidence>
<feature type="region of interest" description="Disordered" evidence="2">
    <location>
        <begin position="32"/>
        <end position="51"/>
    </location>
</feature>
<dbReference type="AlphaFoldDB" id="A0A2M3Z3H9"/>
<dbReference type="SMART" id="SM00333">
    <property type="entry name" value="TUDOR"/>
    <property type="match status" value="1"/>
</dbReference>
<evidence type="ECO:0000259" key="4">
    <source>
        <dbReference type="PROSITE" id="PS50304"/>
    </source>
</evidence>
<dbReference type="GO" id="GO:0010468">
    <property type="term" value="P:regulation of gene expression"/>
    <property type="evidence" value="ECO:0007669"/>
    <property type="project" value="UniProtKB-ARBA"/>
</dbReference>
<feature type="region of interest" description="Disordered" evidence="2">
    <location>
        <begin position="86"/>
        <end position="128"/>
    </location>
</feature>
<feature type="region of interest" description="Disordered" evidence="2">
    <location>
        <begin position="193"/>
        <end position="310"/>
    </location>
</feature>
<dbReference type="GO" id="GO:0005739">
    <property type="term" value="C:mitochondrion"/>
    <property type="evidence" value="ECO:0007669"/>
    <property type="project" value="UniProtKB-ARBA"/>
</dbReference>
<feature type="compositionally biased region" description="Basic and acidic residues" evidence="2">
    <location>
        <begin position="272"/>
        <end position="283"/>
    </location>
</feature>
<dbReference type="InterPro" id="IPR004087">
    <property type="entry name" value="KH_dom"/>
</dbReference>
<dbReference type="InterPro" id="IPR035437">
    <property type="entry name" value="SNase_OB-fold_sf"/>
</dbReference>
<feature type="domain" description="Tudor" evidence="4">
    <location>
        <begin position="471"/>
        <end position="529"/>
    </location>
</feature>
<keyword evidence="5" id="KW-0808">Transferase</keyword>
<dbReference type="PANTHER" id="PTHR22948">
    <property type="entry name" value="TUDOR DOMAIN CONTAINING PROTEIN"/>
    <property type="match status" value="1"/>
</dbReference>
<dbReference type="InterPro" id="IPR004088">
    <property type="entry name" value="KH_dom_type_1"/>
</dbReference>
<dbReference type="Pfam" id="PF00567">
    <property type="entry name" value="TUDOR"/>
    <property type="match status" value="1"/>
</dbReference>
<dbReference type="SUPFAM" id="SSF63748">
    <property type="entry name" value="Tudor/PWWP/MBT"/>
    <property type="match status" value="1"/>
</dbReference>